<comment type="similarity">
    <text evidence="1">Belongs to the class-II aminoacyl-tRNA synthetase family.</text>
</comment>
<evidence type="ECO:0000256" key="5">
    <source>
        <dbReference type="ARBA" id="ARBA00022741"/>
    </source>
</evidence>
<evidence type="ECO:0000256" key="1">
    <source>
        <dbReference type="ARBA" id="ARBA00008226"/>
    </source>
</evidence>
<evidence type="ECO:0000313" key="14">
    <source>
        <dbReference type="Proteomes" id="UP000177723"/>
    </source>
</evidence>
<accession>A0A1F5WPW7</accession>
<dbReference type="FunFam" id="3.30.930.10:FF:000002">
    <property type="entry name" value="Threonine--tRNA ligase"/>
    <property type="match status" value="1"/>
</dbReference>
<evidence type="ECO:0000256" key="4">
    <source>
        <dbReference type="ARBA" id="ARBA00022723"/>
    </source>
</evidence>
<keyword evidence="8" id="KW-0648">Protein biosynthesis</keyword>
<dbReference type="SUPFAM" id="SSF52954">
    <property type="entry name" value="Class II aaRS ABD-related"/>
    <property type="match status" value="1"/>
</dbReference>
<dbReference type="InterPro" id="IPR002314">
    <property type="entry name" value="aa-tRNA-synt_IIb"/>
</dbReference>
<evidence type="ECO:0000259" key="12">
    <source>
        <dbReference type="PROSITE" id="PS50862"/>
    </source>
</evidence>
<comment type="caution">
    <text evidence="13">The sequence shown here is derived from an EMBL/GenBank/DDBJ whole genome shotgun (WGS) entry which is preliminary data.</text>
</comment>
<organism evidence="13 14">
    <name type="scientific">Candidatus Giovannonibacteria bacterium RIFCSPHIGHO2_12_FULL_43_15</name>
    <dbReference type="NCBI Taxonomy" id="1798341"/>
    <lineage>
        <taxon>Bacteria</taxon>
        <taxon>Candidatus Giovannoniibacteriota</taxon>
    </lineage>
</organism>
<dbReference type="InterPro" id="IPR047246">
    <property type="entry name" value="ThrRS_anticodon"/>
</dbReference>
<keyword evidence="3 13" id="KW-0436">Ligase</keyword>
<dbReference type="PRINTS" id="PR01047">
    <property type="entry name" value="TRNASYNTHTHR"/>
</dbReference>
<dbReference type="PANTHER" id="PTHR11451">
    <property type="entry name" value="THREONINE-TRNA LIGASE"/>
    <property type="match status" value="1"/>
</dbReference>
<dbReference type="InterPro" id="IPR002320">
    <property type="entry name" value="Thr-tRNA-ligase_IIa"/>
</dbReference>
<dbReference type="Pfam" id="PF00587">
    <property type="entry name" value="tRNA-synt_2b"/>
    <property type="match status" value="1"/>
</dbReference>
<feature type="domain" description="Aminoacyl-transfer RNA synthetases class-II family profile" evidence="12">
    <location>
        <begin position="42"/>
        <end position="313"/>
    </location>
</feature>
<keyword evidence="4" id="KW-0479">Metal-binding</keyword>
<reference evidence="13 14" key="1">
    <citation type="journal article" date="2016" name="Nat. Commun.">
        <title>Thousands of microbial genomes shed light on interconnected biogeochemical processes in an aquifer system.</title>
        <authorList>
            <person name="Anantharaman K."/>
            <person name="Brown C.T."/>
            <person name="Hug L.A."/>
            <person name="Sharon I."/>
            <person name="Castelle C.J."/>
            <person name="Probst A.J."/>
            <person name="Thomas B.C."/>
            <person name="Singh A."/>
            <person name="Wilkins M.J."/>
            <person name="Karaoz U."/>
            <person name="Brodie E.L."/>
            <person name="Williams K.H."/>
            <person name="Hubbard S.S."/>
            <person name="Banfield J.F."/>
        </authorList>
    </citation>
    <scope>NUCLEOTIDE SEQUENCE [LARGE SCALE GENOMIC DNA]</scope>
</reference>
<dbReference type="InterPro" id="IPR036621">
    <property type="entry name" value="Anticodon-bd_dom_sf"/>
</dbReference>
<dbReference type="SUPFAM" id="SSF55681">
    <property type="entry name" value="Class II aaRS and biotin synthetases"/>
    <property type="match status" value="1"/>
</dbReference>
<dbReference type="GO" id="GO:0006435">
    <property type="term" value="P:threonyl-tRNA aminoacylation"/>
    <property type="evidence" value="ECO:0007669"/>
    <property type="project" value="UniProtKB-UniRule"/>
</dbReference>
<evidence type="ECO:0000313" key="13">
    <source>
        <dbReference type="EMBL" id="OGF77723.1"/>
    </source>
</evidence>
<keyword evidence="6" id="KW-0862">Zinc</keyword>
<dbReference type="InterPro" id="IPR045864">
    <property type="entry name" value="aa-tRNA-synth_II/BPL/LPL"/>
</dbReference>
<sequence length="408" mass="47532">MKSKKIEKKVSSADKSAKDHRELGVELDLFSFHEIAPGAPFWHGKGMIIWRELEKYIRKLTDREDYQETSTPVLVKTELFKKSGHWDHYSENMFWFKNPRDEKEILALKPMNCPESTLIYSSRTRSYRDLPIRLAEVTDRLHRNELSGTLGGLMRVRQFTQDDAHIYCRTDQIEGEITKLMDIVKEFYANFDMLLSFNLATRPDKAMGDPKLWEEAEKNLENVLKKTKVKYAVKEKDGAFYGPKIDINVTDSQNREWTIATIQLDFQIPERMGLEYVDEGGKKKRPVMIHRAILGTFERFIGIILEHYQGALPFWLSPVQVSVLSINDKVLKYSEDILNRLRTDGIRAEIDLRNETISKKIREAEMQKIPYLLIIGEKEVETKKVAVRERGKGDIGQKTIEEFLKIAK</sequence>
<dbReference type="GO" id="GO:0005737">
    <property type="term" value="C:cytoplasm"/>
    <property type="evidence" value="ECO:0007669"/>
    <property type="project" value="UniProtKB-UniRule"/>
</dbReference>
<evidence type="ECO:0000256" key="7">
    <source>
        <dbReference type="ARBA" id="ARBA00022840"/>
    </source>
</evidence>
<evidence type="ECO:0000256" key="8">
    <source>
        <dbReference type="ARBA" id="ARBA00022917"/>
    </source>
</evidence>
<dbReference type="InterPro" id="IPR004154">
    <property type="entry name" value="Anticodon-bd"/>
</dbReference>
<dbReference type="CDD" id="cd00860">
    <property type="entry name" value="ThrRS_anticodon"/>
    <property type="match status" value="1"/>
</dbReference>
<dbReference type="Gene3D" id="3.40.50.800">
    <property type="entry name" value="Anticodon-binding domain"/>
    <property type="match status" value="1"/>
</dbReference>
<dbReference type="AlphaFoldDB" id="A0A1F5WPW7"/>
<dbReference type="NCBIfam" id="TIGR00418">
    <property type="entry name" value="thrS"/>
    <property type="match status" value="1"/>
</dbReference>
<dbReference type="EC" id="6.1.1.3" evidence="2 11"/>
<dbReference type="PROSITE" id="PS50862">
    <property type="entry name" value="AA_TRNA_LIGASE_II"/>
    <property type="match status" value="1"/>
</dbReference>
<dbReference type="Proteomes" id="UP000177723">
    <property type="component" value="Unassembled WGS sequence"/>
</dbReference>
<dbReference type="InterPro" id="IPR006195">
    <property type="entry name" value="aa-tRNA-synth_II"/>
</dbReference>
<dbReference type="GO" id="GO:0005524">
    <property type="term" value="F:ATP binding"/>
    <property type="evidence" value="ECO:0007669"/>
    <property type="project" value="UniProtKB-KW"/>
</dbReference>
<keyword evidence="7" id="KW-0067">ATP-binding</keyword>
<dbReference type="InterPro" id="IPR033728">
    <property type="entry name" value="ThrRS_core"/>
</dbReference>
<evidence type="ECO:0000256" key="2">
    <source>
        <dbReference type="ARBA" id="ARBA00013163"/>
    </source>
</evidence>
<comment type="catalytic activity">
    <reaction evidence="10">
        <text>tRNA(Thr) + L-threonine + ATP = L-threonyl-tRNA(Thr) + AMP + diphosphate + H(+)</text>
        <dbReference type="Rhea" id="RHEA:24624"/>
        <dbReference type="Rhea" id="RHEA-COMP:9670"/>
        <dbReference type="Rhea" id="RHEA-COMP:9704"/>
        <dbReference type="ChEBI" id="CHEBI:15378"/>
        <dbReference type="ChEBI" id="CHEBI:30616"/>
        <dbReference type="ChEBI" id="CHEBI:33019"/>
        <dbReference type="ChEBI" id="CHEBI:57926"/>
        <dbReference type="ChEBI" id="CHEBI:78442"/>
        <dbReference type="ChEBI" id="CHEBI:78534"/>
        <dbReference type="ChEBI" id="CHEBI:456215"/>
        <dbReference type="EC" id="6.1.1.3"/>
    </reaction>
</comment>
<dbReference type="EMBL" id="MFHT01000013">
    <property type="protein sequence ID" value="OGF77723.1"/>
    <property type="molecule type" value="Genomic_DNA"/>
</dbReference>
<dbReference type="Pfam" id="PF03129">
    <property type="entry name" value="HGTP_anticodon"/>
    <property type="match status" value="1"/>
</dbReference>
<evidence type="ECO:0000256" key="6">
    <source>
        <dbReference type="ARBA" id="ARBA00022833"/>
    </source>
</evidence>
<dbReference type="CDD" id="cd00771">
    <property type="entry name" value="ThrRS_core"/>
    <property type="match status" value="1"/>
</dbReference>
<protein>
    <recommendedName>
        <fullName evidence="2 11">Threonine--tRNA ligase</fullName>
        <ecNumber evidence="2 11">6.1.1.3</ecNumber>
    </recommendedName>
</protein>
<dbReference type="GO" id="GO:0004829">
    <property type="term" value="F:threonine-tRNA ligase activity"/>
    <property type="evidence" value="ECO:0007669"/>
    <property type="project" value="UniProtKB-UniRule"/>
</dbReference>
<dbReference type="GO" id="GO:0046872">
    <property type="term" value="F:metal ion binding"/>
    <property type="evidence" value="ECO:0007669"/>
    <property type="project" value="UniProtKB-KW"/>
</dbReference>
<gene>
    <name evidence="13" type="ORF">A3F23_01535</name>
</gene>
<evidence type="ECO:0000256" key="11">
    <source>
        <dbReference type="NCBIfam" id="TIGR00418"/>
    </source>
</evidence>
<name>A0A1F5WPW7_9BACT</name>
<dbReference type="PANTHER" id="PTHR11451:SF44">
    <property type="entry name" value="THREONINE--TRNA LIGASE, CHLOROPLASTIC_MITOCHONDRIAL 2"/>
    <property type="match status" value="1"/>
</dbReference>
<evidence type="ECO:0000256" key="9">
    <source>
        <dbReference type="ARBA" id="ARBA00023146"/>
    </source>
</evidence>
<keyword evidence="9" id="KW-0030">Aminoacyl-tRNA synthetase</keyword>
<evidence type="ECO:0000256" key="10">
    <source>
        <dbReference type="ARBA" id="ARBA00049515"/>
    </source>
</evidence>
<evidence type="ECO:0000256" key="3">
    <source>
        <dbReference type="ARBA" id="ARBA00022598"/>
    </source>
</evidence>
<keyword evidence="5" id="KW-0547">Nucleotide-binding</keyword>
<dbReference type="FunFam" id="3.40.50.800:FF:000001">
    <property type="entry name" value="Threonine--tRNA ligase"/>
    <property type="match status" value="1"/>
</dbReference>
<dbReference type="Gene3D" id="3.30.930.10">
    <property type="entry name" value="Bira Bifunctional Protein, Domain 2"/>
    <property type="match status" value="1"/>
</dbReference>
<proteinExistence type="inferred from homology"/>